<evidence type="ECO:0000313" key="11">
    <source>
        <dbReference type="EMBL" id="OSG91072.1"/>
    </source>
</evidence>
<dbReference type="PANTHER" id="PTHR43649:SF33">
    <property type="entry name" value="POLYGALACTURONAN_RHAMNOGALACTURONAN-BINDING PROTEIN YTCQ"/>
    <property type="match status" value="1"/>
</dbReference>
<evidence type="ECO:0000256" key="5">
    <source>
        <dbReference type="ARBA" id="ARBA00023288"/>
    </source>
</evidence>
<dbReference type="AlphaFoldDB" id="A0A076JJ75"/>
<evidence type="ECO:0000313" key="15">
    <source>
        <dbReference type="Proteomes" id="UP000241454"/>
    </source>
</evidence>
<dbReference type="EMBL" id="WDIP01000014">
    <property type="protein sequence ID" value="KAB5882934.1"/>
    <property type="molecule type" value="Genomic_DNA"/>
</dbReference>
<keyword evidence="2 6" id="KW-0732">Signal</keyword>
<sequence>MNIKRGLATLAIAALSLTSLAACGSDTAQDEEKPDSLSFWYYEEDDAGQTQAWRRAAKAFEKETGVKINFERKSFTQIAQNGSQFLNSDEAPDLMESNRGNGSAGVLSTMGLLTDLGDYVKQYGWDKKVTGANAAVAKYDENGIMDGDTWYGMTSYAEFQRVYYNKDLFAKYNIKIPTTYDEFVDACQKFVDAGVTPIAADAQEYGVMWLWWQLVSKNADSKFIDNWQLYRGDVDWNSKVLTNSVKTINEWLDKGFISRNATGMKAEDTTQAFIKGEYPIYQTGTWNQGRFVKQIKSFDWDAAVMPESNYAVGCAGNLLVIPEKSHHKDLSAKFIDYVLSDDVQNFLGNAGGIPVAADTSKITDAKSKAMIEEYDSYAKDGKLSYYPDYAASNLTDAVPAEFQELVNGTKKPADVLKNIHEKYDTGVEDMGVKNN</sequence>
<keyword evidence="5" id="KW-0449">Lipoprotein</keyword>
<organism evidence="11 14">
    <name type="scientific">Bifidobacterium adolescentis</name>
    <dbReference type="NCBI Taxonomy" id="1680"/>
    <lineage>
        <taxon>Bacteria</taxon>
        <taxon>Bacillati</taxon>
        <taxon>Actinomycetota</taxon>
        <taxon>Actinomycetes</taxon>
        <taxon>Bifidobacteriales</taxon>
        <taxon>Bifidobacteriaceae</taxon>
        <taxon>Bifidobacterium</taxon>
    </lineage>
</organism>
<dbReference type="PROSITE" id="PS51257">
    <property type="entry name" value="PROKAR_LIPOPROTEIN"/>
    <property type="match status" value="1"/>
</dbReference>
<evidence type="ECO:0000256" key="2">
    <source>
        <dbReference type="ARBA" id="ARBA00022729"/>
    </source>
</evidence>
<evidence type="ECO:0000313" key="12">
    <source>
        <dbReference type="EMBL" id="OSG97241.1"/>
    </source>
</evidence>
<evidence type="ECO:0000256" key="4">
    <source>
        <dbReference type="ARBA" id="ARBA00023139"/>
    </source>
</evidence>
<dbReference type="EMBL" id="CP028341">
    <property type="protein sequence ID" value="AVT45998.1"/>
    <property type="molecule type" value="Genomic_DNA"/>
</dbReference>
<evidence type="ECO:0000313" key="10">
    <source>
        <dbReference type="EMBL" id="MCQ4793771.1"/>
    </source>
</evidence>
<keyword evidence="4" id="KW-0564">Palmitate</keyword>
<protein>
    <submittedName>
        <fullName evidence="8">Extracellular solute-binding protein</fullName>
    </submittedName>
    <submittedName>
        <fullName evidence="11">Sugar ABC transporter substrate-binding protein</fullName>
    </submittedName>
</protein>
<evidence type="ECO:0000313" key="16">
    <source>
        <dbReference type="Proteomes" id="UP000470200"/>
    </source>
</evidence>
<dbReference type="Proteomes" id="UP000470200">
    <property type="component" value="Unassembled WGS sequence"/>
</dbReference>
<keyword evidence="3" id="KW-0472">Membrane</keyword>
<reference evidence="9 16" key="3">
    <citation type="journal article" date="2019" name="Nat. Med.">
        <title>A library of human gut bacterial isolates paired with longitudinal multiomics data enables mechanistic microbiome research.</title>
        <authorList>
            <person name="Poyet M."/>
            <person name="Groussin M."/>
            <person name="Gibbons S.M."/>
            <person name="Avila-Pacheco J."/>
            <person name="Jiang X."/>
            <person name="Kearney S.M."/>
            <person name="Perrotta A.R."/>
            <person name="Berdy B."/>
            <person name="Zhao S."/>
            <person name="Lieberman T.D."/>
            <person name="Swanson P.K."/>
            <person name="Smith M."/>
            <person name="Roesemann S."/>
            <person name="Alexander J.E."/>
            <person name="Rich S.A."/>
            <person name="Livny J."/>
            <person name="Vlamakis H."/>
            <person name="Clish C."/>
            <person name="Bullock K."/>
            <person name="Deik A."/>
            <person name="Scott J."/>
            <person name="Pierce K.A."/>
            <person name="Xavier R.J."/>
            <person name="Alm E.J."/>
        </authorList>
    </citation>
    <scope>NUCLEOTIDE SEQUENCE [LARGE SCALE GENOMIC DNA]</scope>
    <source>
        <strain evidence="9 16">BIOML-A105</strain>
    </source>
</reference>
<evidence type="ECO:0000313" key="17">
    <source>
        <dbReference type="Proteomes" id="UP001357973"/>
    </source>
</evidence>
<keyword evidence="1" id="KW-1003">Cell membrane</keyword>
<dbReference type="InterPro" id="IPR006059">
    <property type="entry name" value="SBP"/>
</dbReference>
<dbReference type="InterPro" id="IPR050490">
    <property type="entry name" value="Bact_solute-bd_prot1"/>
</dbReference>
<evidence type="ECO:0000256" key="3">
    <source>
        <dbReference type="ARBA" id="ARBA00023136"/>
    </source>
</evidence>
<dbReference type="eggNOG" id="COG1653">
    <property type="taxonomic scope" value="Bacteria"/>
</dbReference>
<dbReference type="Proteomes" id="UP000193664">
    <property type="component" value="Unassembled WGS sequence"/>
</dbReference>
<evidence type="ECO:0000313" key="14">
    <source>
        <dbReference type="Proteomes" id="UP000193664"/>
    </source>
</evidence>
<dbReference type="RefSeq" id="WP_003806526.1">
    <property type="nucleotide sequence ID" value="NZ_AP028457.1"/>
</dbReference>
<reference evidence="10" key="4">
    <citation type="submission" date="2022-06" db="EMBL/GenBank/DDBJ databases">
        <title>Isolation of gut microbiota from human fecal samples.</title>
        <authorList>
            <person name="Pamer E.G."/>
            <person name="Barat B."/>
            <person name="Waligurski E."/>
            <person name="Medina S."/>
            <person name="Paddock L."/>
            <person name="Mostad J."/>
        </authorList>
    </citation>
    <scope>NUCLEOTIDE SEQUENCE</scope>
    <source>
        <strain evidence="10">SL.1.01</strain>
    </source>
</reference>
<dbReference type="EMBL" id="LNKF01000013">
    <property type="protein sequence ID" value="OSG91072.1"/>
    <property type="molecule type" value="Genomic_DNA"/>
</dbReference>
<reference evidence="7 15" key="2">
    <citation type="submission" date="2018-03" db="EMBL/GenBank/DDBJ databases">
        <authorList>
            <person name="Keele B.F."/>
        </authorList>
    </citation>
    <scope>NUCLEOTIDE SEQUENCE [LARGE SCALE GENOMIC DNA]</scope>
    <source>
        <strain evidence="7 15">1-11</strain>
    </source>
</reference>
<dbReference type="Gene3D" id="3.40.190.10">
    <property type="entry name" value="Periplasmic binding protein-like II"/>
    <property type="match status" value="1"/>
</dbReference>
<evidence type="ECO:0000313" key="8">
    <source>
        <dbReference type="EMBL" id="BEK83883.1"/>
    </source>
</evidence>
<keyword evidence="17" id="KW-1185">Reference proteome</keyword>
<evidence type="ECO:0000256" key="6">
    <source>
        <dbReference type="SAM" id="SignalP"/>
    </source>
</evidence>
<dbReference type="SUPFAM" id="SSF53850">
    <property type="entry name" value="Periplasmic binding protein-like II"/>
    <property type="match status" value="1"/>
</dbReference>
<evidence type="ECO:0000313" key="9">
    <source>
        <dbReference type="EMBL" id="KAB5882934.1"/>
    </source>
</evidence>
<evidence type="ECO:0000313" key="7">
    <source>
        <dbReference type="EMBL" id="AVT45998.1"/>
    </source>
</evidence>
<dbReference type="PANTHER" id="PTHR43649">
    <property type="entry name" value="ARABINOSE-BINDING PROTEIN-RELATED"/>
    <property type="match status" value="1"/>
</dbReference>
<dbReference type="Pfam" id="PF01547">
    <property type="entry name" value="SBP_bac_1"/>
    <property type="match status" value="1"/>
</dbReference>
<dbReference type="Proteomes" id="UP001357973">
    <property type="component" value="Chromosome"/>
</dbReference>
<reference evidence="8 17" key="5">
    <citation type="submission" date="2023-06" db="EMBL/GenBank/DDBJ databases">
        <title>Complete Genome Sequences of Bifidobacterium faecale strain JCM19861T was isolated from human faeces by Jung-Hye Choi et al. (2014).</title>
        <authorList>
            <person name="Okuhama S."/>
            <person name="Takahashi H."/>
            <person name="Imaizumi K."/>
            <person name="Nakayama S."/>
            <person name="Ogata Y."/>
            <person name="Suda W."/>
        </authorList>
    </citation>
    <scope>NUCLEOTIDE SEQUENCE [LARGE SCALE GENOMIC DNA]</scope>
    <source>
        <strain evidence="8 17">JCM 19861</strain>
    </source>
</reference>
<dbReference type="KEGG" id="bado:BBMN23_1759"/>
<dbReference type="Proteomes" id="UP000241454">
    <property type="component" value="Chromosome"/>
</dbReference>
<dbReference type="EMBL" id="LNKI01000010">
    <property type="protein sequence ID" value="OSG97241.1"/>
    <property type="molecule type" value="Genomic_DNA"/>
</dbReference>
<dbReference type="Proteomes" id="UP001206013">
    <property type="component" value="Unassembled WGS sequence"/>
</dbReference>
<evidence type="ECO:0000313" key="13">
    <source>
        <dbReference type="Proteomes" id="UP000193208"/>
    </source>
</evidence>
<feature type="signal peptide" evidence="6">
    <location>
        <begin position="1"/>
        <end position="21"/>
    </location>
</feature>
<feature type="chain" id="PRO_5044539509" evidence="6">
    <location>
        <begin position="22"/>
        <end position="435"/>
    </location>
</feature>
<dbReference type="Proteomes" id="UP000193208">
    <property type="component" value="Unassembled WGS sequence"/>
</dbReference>
<dbReference type="KEGG" id="badl:BADO_1691"/>
<proteinExistence type="predicted"/>
<accession>A0A076JJ75</accession>
<name>A0A076JJ75_BIFAD</name>
<dbReference type="EMBL" id="JANFYM010000014">
    <property type="protein sequence ID" value="MCQ4793771.1"/>
    <property type="molecule type" value="Genomic_DNA"/>
</dbReference>
<evidence type="ECO:0000256" key="1">
    <source>
        <dbReference type="ARBA" id="ARBA00022475"/>
    </source>
</evidence>
<gene>
    <name evidence="11" type="ORF">AD0028_1810</name>
    <name evidence="12" type="ORF">AL0467_1767</name>
    <name evidence="8" type="ORF">B19861_18250</name>
    <name evidence="7" type="ORF">C8077_09025</name>
    <name evidence="9" type="ORF">GA629_09905</name>
    <name evidence="10" type="ORF">NE692_09955</name>
</gene>
<dbReference type="EMBL" id="AP028457">
    <property type="protein sequence ID" value="BEK83883.1"/>
    <property type="molecule type" value="Genomic_DNA"/>
</dbReference>
<reference evidence="13 14" key="1">
    <citation type="journal article" date="2016" name="Sci. Rep.">
        <title>Evaluation of genetic diversity among strains of the human gut commensal Bifidobacterium adolescentis.</title>
        <authorList>
            <person name="Duranti S."/>
            <person name="Milani C."/>
            <person name="Lugli G.A."/>
            <person name="Mancabelli L."/>
            <person name="Turroni F."/>
            <person name="Ferrario C."/>
            <person name="Mangifesta M."/>
            <person name="Viappiani A."/>
            <person name="Sanchez B."/>
            <person name="Margolles A."/>
            <person name="van Sinderen D."/>
            <person name="Ventura M."/>
        </authorList>
    </citation>
    <scope>NUCLEOTIDE SEQUENCE [LARGE SCALE GENOMIC DNA]</scope>
    <source>
        <strain evidence="11 14">AD2-8</strain>
        <strain evidence="12 13">AL46-7</strain>
    </source>
</reference>